<dbReference type="Proteomes" id="UP000181903">
    <property type="component" value="Chromosome I"/>
</dbReference>
<organism evidence="2 3">
    <name type="scientific">Pseudomonas poae</name>
    <dbReference type="NCBI Taxonomy" id="200451"/>
    <lineage>
        <taxon>Bacteria</taxon>
        <taxon>Pseudomonadati</taxon>
        <taxon>Pseudomonadota</taxon>
        <taxon>Gammaproteobacteria</taxon>
        <taxon>Pseudomonadales</taxon>
        <taxon>Pseudomonadaceae</taxon>
        <taxon>Pseudomonas</taxon>
    </lineage>
</organism>
<reference evidence="2 3" key="1">
    <citation type="submission" date="2016-10" db="EMBL/GenBank/DDBJ databases">
        <authorList>
            <person name="Varghese N."/>
            <person name="Submissions S."/>
        </authorList>
    </citation>
    <scope>NUCLEOTIDE SEQUENCE [LARGE SCALE GENOMIC DNA]</scope>
    <source>
        <strain evidence="2 3">BS2776</strain>
    </source>
</reference>
<sequence length="184" mass="19661">MSLLSGLLDHLPPAIAGVDSPKVDSQPRPRLVLANPVERTPRLIMSPHASAATATPEWRQARDQYLNHIMVCRSCYAYQSEVPDGATLAVSRDNGFWASGGCLATVLIDGKKVARIDTGEIVKFKVKPGRHIVGIAGDEEGNGLCAMQIGQPVKETAAEVSSGETQKFRISGTQNGTDIRPSSI</sequence>
<keyword evidence="3" id="KW-1185">Reference proteome</keyword>
<evidence type="ECO:0008006" key="4">
    <source>
        <dbReference type="Google" id="ProtNLM"/>
    </source>
</evidence>
<evidence type="ECO:0000256" key="1">
    <source>
        <dbReference type="SAM" id="MobiDB-lite"/>
    </source>
</evidence>
<proteinExistence type="predicted"/>
<feature type="compositionally biased region" description="Polar residues" evidence="1">
    <location>
        <begin position="171"/>
        <end position="184"/>
    </location>
</feature>
<evidence type="ECO:0000313" key="3">
    <source>
        <dbReference type="Proteomes" id="UP000181903"/>
    </source>
</evidence>
<dbReference type="GeneID" id="69056524"/>
<protein>
    <recommendedName>
        <fullName evidence="4">PAAR domain-containing protein</fullName>
    </recommendedName>
</protein>
<gene>
    <name evidence="2" type="ORF">SAMN04490208_2934</name>
</gene>
<evidence type="ECO:0000313" key="2">
    <source>
        <dbReference type="EMBL" id="SDO20384.1"/>
    </source>
</evidence>
<accession>A0ABY0RK04</accession>
<dbReference type="EMBL" id="LT629706">
    <property type="protein sequence ID" value="SDO20384.1"/>
    <property type="molecule type" value="Genomic_DNA"/>
</dbReference>
<name>A0ABY0RK04_9PSED</name>
<dbReference type="RefSeq" id="WP_060549771.1">
    <property type="nucleotide sequence ID" value="NZ_JYLI01000017.1"/>
</dbReference>
<feature type="region of interest" description="Disordered" evidence="1">
    <location>
        <begin position="162"/>
        <end position="184"/>
    </location>
</feature>